<dbReference type="EMBL" id="PZQS01000001">
    <property type="protein sequence ID" value="PVD39417.1"/>
    <property type="molecule type" value="Genomic_DNA"/>
</dbReference>
<dbReference type="OrthoDB" id="6135226at2759"/>
<dbReference type="AlphaFoldDB" id="A0A2T7Q195"/>
<name>A0A2T7Q195_POMCA</name>
<evidence type="ECO:0000256" key="1">
    <source>
        <dbReference type="SAM" id="MobiDB-lite"/>
    </source>
</evidence>
<feature type="compositionally biased region" description="Acidic residues" evidence="1">
    <location>
        <begin position="27"/>
        <end position="37"/>
    </location>
</feature>
<protein>
    <submittedName>
        <fullName evidence="2">Uncharacterized protein</fullName>
    </submittedName>
</protein>
<evidence type="ECO:0000313" key="3">
    <source>
        <dbReference type="Proteomes" id="UP000245119"/>
    </source>
</evidence>
<gene>
    <name evidence="2" type="ORF">C0Q70_02047</name>
</gene>
<evidence type="ECO:0000313" key="2">
    <source>
        <dbReference type="EMBL" id="PVD39417.1"/>
    </source>
</evidence>
<feature type="region of interest" description="Disordered" evidence="1">
    <location>
        <begin position="1"/>
        <end position="91"/>
    </location>
</feature>
<reference evidence="2 3" key="1">
    <citation type="submission" date="2018-04" db="EMBL/GenBank/DDBJ databases">
        <title>The genome of golden apple snail Pomacea canaliculata provides insight into stress tolerance and invasive adaptation.</title>
        <authorList>
            <person name="Liu C."/>
            <person name="Liu B."/>
            <person name="Ren Y."/>
            <person name="Zhang Y."/>
            <person name="Wang H."/>
            <person name="Li S."/>
            <person name="Jiang F."/>
            <person name="Yin L."/>
            <person name="Zhang G."/>
            <person name="Qian W."/>
            <person name="Fan W."/>
        </authorList>
    </citation>
    <scope>NUCLEOTIDE SEQUENCE [LARGE SCALE GENOMIC DNA]</scope>
    <source>
        <strain evidence="2">SZHN2017</strain>
        <tissue evidence="2">Muscle</tissue>
    </source>
</reference>
<keyword evidence="3" id="KW-1185">Reference proteome</keyword>
<comment type="caution">
    <text evidence="2">The sequence shown here is derived from an EMBL/GenBank/DDBJ whole genome shotgun (WGS) entry which is preliminary data.</text>
</comment>
<proteinExistence type="predicted"/>
<organism evidence="2 3">
    <name type="scientific">Pomacea canaliculata</name>
    <name type="common">Golden apple snail</name>
    <dbReference type="NCBI Taxonomy" id="400727"/>
    <lineage>
        <taxon>Eukaryota</taxon>
        <taxon>Metazoa</taxon>
        <taxon>Spiralia</taxon>
        <taxon>Lophotrochozoa</taxon>
        <taxon>Mollusca</taxon>
        <taxon>Gastropoda</taxon>
        <taxon>Caenogastropoda</taxon>
        <taxon>Architaenioglossa</taxon>
        <taxon>Ampullarioidea</taxon>
        <taxon>Ampullariidae</taxon>
        <taxon>Pomacea</taxon>
    </lineage>
</organism>
<dbReference type="Proteomes" id="UP000245119">
    <property type="component" value="Linkage Group LG1"/>
</dbReference>
<feature type="compositionally biased region" description="Polar residues" evidence="1">
    <location>
        <begin position="65"/>
        <end position="77"/>
    </location>
</feature>
<sequence>MMHVRKDSVKKRSHRDRDGLELSQGEDVSEGDVEGLMEENWSGDFADGVMSRSTPRTSPMVVPRQANTKSFSESPPQITLDASPPSRMASSAGSAEMAALLGEKSISIF</sequence>
<accession>A0A2T7Q195</accession>